<evidence type="ECO:0000313" key="3">
    <source>
        <dbReference type="EMBL" id="MDR9899020.1"/>
    </source>
</evidence>
<dbReference type="GO" id="GO:0046906">
    <property type="term" value="F:tetrapyrrole binding"/>
    <property type="evidence" value="ECO:0007669"/>
    <property type="project" value="TreeGrafter"/>
</dbReference>
<dbReference type="Pfam" id="PF19955">
    <property type="entry name" value="EAD1"/>
    <property type="match status" value="1"/>
</dbReference>
<proteinExistence type="predicted"/>
<dbReference type="Pfam" id="PF05419">
    <property type="entry name" value="GUN4"/>
    <property type="match status" value="1"/>
</dbReference>
<dbReference type="InterPro" id="IPR037215">
    <property type="entry name" value="GUN4-like_sf"/>
</dbReference>
<dbReference type="InterPro" id="IPR045430">
    <property type="entry name" value="EAD1"/>
</dbReference>
<dbReference type="Proteomes" id="UP000667802">
    <property type="component" value="Unassembled WGS sequence"/>
</dbReference>
<dbReference type="PANTHER" id="PTHR34800">
    <property type="entry name" value="TETRAPYRROLE-BINDING PROTEIN, CHLOROPLASTIC"/>
    <property type="match status" value="1"/>
</dbReference>
<protein>
    <submittedName>
        <fullName evidence="3">GUN4 domain-containing protein</fullName>
    </submittedName>
</protein>
<feature type="domain" description="GUN4-like" evidence="1">
    <location>
        <begin position="93"/>
        <end position="158"/>
    </location>
</feature>
<keyword evidence="4" id="KW-1185">Reference proteome</keyword>
<name>A0AAP5ICF1_9CYAN</name>
<feature type="domain" description="Effector-associated" evidence="2">
    <location>
        <begin position="6"/>
        <end position="89"/>
    </location>
</feature>
<dbReference type="RefSeq" id="WP_208353828.1">
    <property type="nucleotide sequence ID" value="NZ_JAALHA020000021.1"/>
</dbReference>
<reference evidence="4" key="1">
    <citation type="journal article" date="2021" name="Science">
        <title>Hunting the eagle killer: A cyanobacterial neurotoxin causes vacuolar myelinopathy.</title>
        <authorList>
            <person name="Breinlinger S."/>
            <person name="Phillips T.J."/>
            <person name="Haram B.N."/>
            <person name="Mares J."/>
            <person name="Martinez Yerena J.A."/>
            <person name="Hrouzek P."/>
            <person name="Sobotka R."/>
            <person name="Henderson W.M."/>
            <person name="Schmieder P."/>
            <person name="Williams S.M."/>
            <person name="Lauderdale J.D."/>
            <person name="Wilde H.D."/>
            <person name="Gerrin W."/>
            <person name="Kust A."/>
            <person name="Washington J.W."/>
            <person name="Wagner C."/>
            <person name="Geier B."/>
            <person name="Liebeke M."/>
            <person name="Enke H."/>
            <person name="Niedermeyer T.H.J."/>
            <person name="Wilde S.B."/>
        </authorList>
    </citation>
    <scope>NUCLEOTIDE SEQUENCE [LARGE SCALE GENOMIC DNA]</scope>
    <source>
        <strain evidence="4">Thurmond2011</strain>
    </source>
</reference>
<comment type="caution">
    <text evidence="3">The sequence shown here is derived from an EMBL/GenBank/DDBJ whole genome shotgun (WGS) entry which is preliminary data.</text>
</comment>
<evidence type="ECO:0000313" key="4">
    <source>
        <dbReference type="Proteomes" id="UP000667802"/>
    </source>
</evidence>
<sequence length="199" mass="23037">MKDIMLNGAQKKELHNALMDAFPENIQLEKMLLFEMDKYLERIAGSSNLSDSVYQVIKAAQAEGWLEDLAFAAHDSNPGNQLLLSFLRQFCLKSERNIDYTKLRNFLKAGQWEEADEETYRVMLQAVGHTKDDYIRSEELLNFPCTDLRTIDHLWVKYKSIYTVVTSVVELSDGRGIAAIQEILLFKTSTTRRKYWSLD</sequence>
<organism evidence="3 4">
    <name type="scientific">Aetokthonos hydrillicola Thurmond2011</name>
    <dbReference type="NCBI Taxonomy" id="2712845"/>
    <lineage>
        <taxon>Bacteria</taxon>
        <taxon>Bacillati</taxon>
        <taxon>Cyanobacteriota</taxon>
        <taxon>Cyanophyceae</taxon>
        <taxon>Nostocales</taxon>
        <taxon>Hapalosiphonaceae</taxon>
        <taxon>Aetokthonos</taxon>
    </lineage>
</organism>
<gene>
    <name evidence="3" type="ORF">G7B40_031340</name>
</gene>
<evidence type="ECO:0000259" key="1">
    <source>
        <dbReference type="Pfam" id="PF05419"/>
    </source>
</evidence>
<dbReference type="Gene3D" id="1.25.40.620">
    <property type="match status" value="1"/>
</dbReference>
<dbReference type="EMBL" id="JAALHA020000021">
    <property type="protein sequence ID" value="MDR9899020.1"/>
    <property type="molecule type" value="Genomic_DNA"/>
</dbReference>
<accession>A0AAP5ICF1</accession>
<dbReference type="CDD" id="cd16383">
    <property type="entry name" value="GUN4"/>
    <property type="match status" value="1"/>
</dbReference>
<dbReference type="InterPro" id="IPR008629">
    <property type="entry name" value="GUN4-like"/>
</dbReference>
<dbReference type="SUPFAM" id="SSF140869">
    <property type="entry name" value="GUN4-like"/>
    <property type="match status" value="1"/>
</dbReference>
<dbReference type="PANTHER" id="PTHR34800:SF1">
    <property type="entry name" value="TETRAPYRROLE-BINDING PROTEIN, CHLOROPLASTIC"/>
    <property type="match status" value="1"/>
</dbReference>
<dbReference type="AlphaFoldDB" id="A0AAP5ICF1"/>
<evidence type="ECO:0000259" key="2">
    <source>
        <dbReference type="Pfam" id="PF19955"/>
    </source>
</evidence>